<evidence type="ECO:0000313" key="1">
    <source>
        <dbReference type="EMBL" id="EDY55876.1"/>
    </source>
</evidence>
<dbReference type="InterPro" id="IPR040442">
    <property type="entry name" value="Pyrv_kinase-like_dom_sf"/>
</dbReference>
<dbReference type="EMBL" id="CM000951">
    <property type="protein sequence ID" value="EDY55876.1"/>
    <property type="molecule type" value="Genomic_DNA"/>
</dbReference>
<sequence length="55" mass="5956">MGAEVESGYVRITPAREAADTEGVPLFVNARVDTFWRGANGVDPGAGRRLPRRGR</sequence>
<proteinExistence type="predicted"/>
<dbReference type="InterPro" id="IPR015813">
    <property type="entry name" value="Pyrv/PenolPyrv_kinase-like_dom"/>
</dbReference>
<dbReference type="GO" id="GO:0003824">
    <property type="term" value="F:catalytic activity"/>
    <property type="evidence" value="ECO:0007669"/>
    <property type="project" value="InterPro"/>
</dbReference>
<evidence type="ECO:0000313" key="2">
    <source>
        <dbReference type="Proteomes" id="UP000002785"/>
    </source>
</evidence>
<dbReference type="AlphaFoldDB" id="B5HSS1"/>
<organism evidence="1 2">
    <name type="scientific">Streptomyces sviceus (strain ATCC 29083 / DSM 924 / JCM 4929 / NBRC 13980 / NCIMB 11184 / NRRL 5439 / UC 5370)</name>
    <dbReference type="NCBI Taxonomy" id="463191"/>
    <lineage>
        <taxon>Bacteria</taxon>
        <taxon>Bacillati</taxon>
        <taxon>Actinomycetota</taxon>
        <taxon>Actinomycetes</taxon>
        <taxon>Kitasatosporales</taxon>
        <taxon>Streptomycetaceae</taxon>
        <taxon>Streptomyces</taxon>
    </lineage>
</organism>
<keyword evidence="2" id="KW-1185">Reference proteome</keyword>
<dbReference type="Gene3D" id="3.20.20.60">
    <property type="entry name" value="Phosphoenolpyruvate-binding domains"/>
    <property type="match status" value="1"/>
</dbReference>
<accession>B5HSS1</accession>
<protein>
    <submittedName>
        <fullName evidence="1">Uncharacterized protein</fullName>
    </submittedName>
</protein>
<reference evidence="1" key="1">
    <citation type="submission" date="2009-10" db="EMBL/GenBank/DDBJ databases">
        <title>The genome sequence of Streptomyces sviceus strain ATCC 29083.</title>
        <authorList>
            <consortium name="The Broad Institute Genome Sequencing Platform"/>
            <consortium name="Broad Institute Microbial Sequencing Center"/>
            <person name="Fischbach M."/>
            <person name="Godfrey P."/>
            <person name="Ward D."/>
            <person name="Young S."/>
            <person name="Zeng Q."/>
            <person name="Koehrsen M."/>
            <person name="Alvarado L."/>
            <person name="Berlin A.M."/>
            <person name="Bochicchio J."/>
            <person name="Borenstein D."/>
            <person name="Chapman S.B."/>
            <person name="Chen Z."/>
            <person name="Engels R."/>
            <person name="Freedman E."/>
            <person name="Gellesch M."/>
            <person name="Goldberg J."/>
            <person name="Griggs A."/>
            <person name="Gujja S."/>
            <person name="Heilman E.R."/>
            <person name="Heiman D.I."/>
            <person name="Hepburn T.A."/>
            <person name="Howarth C."/>
            <person name="Jen D."/>
            <person name="Larson L."/>
            <person name="Lewis B."/>
            <person name="Mehta T."/>
            <person name="Park D."/>
            <person name="Pearson M."/>
            <person name="Richards J."/>
            <person name="Roberts A."/>
            <person name="Saif S."/>
            <person name="Shea T.D."/>
            <person name="Shenoy N."/>
            <person name="Sisk P."/>
            <person name="Stolte C."/>
            <person name="Sykes S.N."/>
            <person name="Thomson T."/>
            <person name="Walk T."/>
            <person name="White J."/>
            <person name="Yandava C."/>
            <person name="Straight P."/>
            <person name="Clardy J."/>
            <person name="Hung D."/>
            <person name="Kolter R."/>
            <person name="Mekalanos J."/>
            <person name="Walker S."/>
            <person name="Walsh C.T."/>
            <person name="Wieland-Brown L.C."/>
            <person name="Haas B."/>
            <person name="Nusbaum C."/>
            <person name="Birren B."/>
        </authorList>
    </citation>
    <scope>NUCLEOTIDE SEQUENCE [LARGE SCALE GENOMIC DNA]</scope>
    <source>
        <strain evidence="1">ATCC 29083</strain>
    </source>
</reference>
<dbReference type="HOGENOM" id="CLU_3030668_0_0_11"/>
<dbReference type="Proteomes" id="UP000002785">
    <property type="component" value="Chromosome"/>
</dbReference>
<dbReference type="SUPFAM" id="SSF51621">
    <property type="entry name" value="Phosphoenolpyruvate/pyruvate domain"/>
    <property type="match status" value="1"/>
</dbReference>
<name>B5HSS1_STRX2</name>
<gene>
    <name evidence="1" type="ORF">SSEG_02456</name>
</gene>